<dbReference type="SUPFAM" id="SSF64210">
    <property type="entry name" value="Head-to-tail joining protein W, gpW"/>
    <property type="match status" value="1"/>
</dbReference>
<evidence type="ECO:0000313" key="3">
    <source>
        <dbReference type="Proteomes" id="UP000182413"/>
    </source>
</evidence>
<dbReference type="EMBL" id="JAWXXP010000001">
    <property type="protein sequence ID" value="MDX5994935.1"/>
    <property type="molecule type" value="Genomic_DNA"/>
</dbReference>
<sequence>MATLQQLNEAREALHLLITGQSTVRVQRDGKMVEFTPANRRDLENYITQLEGQLGVGAQARRRPARVIA</sequence>
<reference evidence="1 4" key="2">
    <citation type="submission" date="2023-11" db="EMBL/GenBank/DDBJ databases">
        <title>MicrobeMod: A computational toolkit for identifying prokaryotic methylation and restriction-modification with nanopore sequencing.</title>
        <authorList>
            <person name="Crits-Christoph A."/>
            <person name="Kang S.C."/>
            <person name="Lee H."/>
            <person name="Ostrov N."/>
        </authorList>
    </citation>
    <scope>NUCLEOTIDE SEQUENCE [LARGE SCALE GENOMIC DNA]</scope>
    <source>
        <strain evidence="1 4">ATCC BAA-571</strain>
    </source>
</reference>
<evidence type="ECO:0000313" key="2">
    <source>
        <dbReference type="EMBL" id="SDF62822.1"/>
    </source>
</evidence>
<dbReference type="AlphaFoldDB" id="A0A1G7MM46"/>
<dbReference type="InterPro" id="IPR036626">
    <property type="entry name" value="GpW_sf"/>
</dbReference>
<dbReference type="Pfam" id="PF02831">
    <property type="entry name" value="gpW"/>
    <property type="match status" value="1"/>
</dbReference>
<proteinExistence type="predicted"/>
<dbReference type="Proteomes" id="UP000182413">
    <property type="component" value="Unassembled WGS sequence"/>
</dbReference>
<dbReference type="RefSeq" id="WP_074681701.1">
    <property type="nucleotide sequence ID" value="NZ_CBCSET010000008.1"/>
</dbReference>
<dbReference type="EMBL" id="FNAE01000009">
    <property type="protein sequence ID" value="SDF62822.1"/>
    <property type="molecule type" value="Genomic_DNA"/>
</dbReference>
<protein>
    <submittedName>
        <fullName evidence="1">GpW family head-tail joining protein</fullName>
    </submittedName>
    <submittedName>
        <fullName evidence="2">GpW protein</fullName>
    </submittedName>
</protein>
<accession>A0A1G7MM46</accession>
<reference evidence="2 3" key="1">
    <citation type="submission" date="2016-10" db="EMBL/GenBank/DDBJ databases">
        <authorList>
            <person name="de Groot N.N."/>
        </authorList>
    </citation>
    <scope>NUCLEOTIDE SEQUENCE [LARGE SCALE GENOMIC DNA]</scope>
    <source>
        <strain evidence="2 3">JCM 10630</strain>
    </source>
</reference>
<dbReference type="OrthoDB" id="7021092at2"/>
<dbReference type="Gene3D" id="3.30.1580.10">
    <property type="entry name" value="Head-to-tail joining protein W"/>
    <property type="match status" value="1"/>
</dbReference>
<dbReference type="GO" id="GO:0019058">
    <property type="term" value="P:viral life cycle"/>
    <property type="evidence" value="ECO:0007669"/>
    <property type="project" value="InterPro"/>
</dbReference>
<evidence type="ECO:0000313" key="1">
    <source>
        <dbReference type="EMBL" id="MDX5994935.1"/>
    </source>
</evidence>
<organism evidence="2 3">
    <name type="scientific">Ectopseudomonas alcaliphila</name>
    <dbReference type="NCBI Taxonomy" id="101564"/>
    <lineage>
        <taxon>Bacteria</taxon>
        <taxon>Pseudomonadati</taxon>
        <taxon>Pseudomonadota</taxon>
        <taxon>Gammaproteobacteria</taxon>
        <taxon>Pseudomonadales</taxon>
        <taxon>Pseudomonadaceae</taxon>
        <taxon>Ectopseudomonas</taxon>
    </lineage>
</organism>
<evidence type="ECO:0000313" key="4">
    <source>
        <dbReference type="Proteomes" id="UP001278050"/>
    </source>
</evidence>
<name>A0A1G7MM46_9GAMM</name>
<dbReference type="Proteomes" id="UP001278050">
    <property type="component" value="Unassembled WGS sequence"/>
</dbReference>
<gene>
    <name evidence="1" type="primary">gpW</name>
    <name evidence="2" type="ORF">SAMN05216575_10984</name>
    <name evidence="1" type="ORF">SIM71_22960</name>
</gene>
<keyword evidence="4" id="KW-1185">Reference proteome</keyword>
<dbReference type="InterPro" id="IPR004174">
    <property type="entry name" value="GpW"/>
</dbReference>